<evidence type="ECO:0000256" key="2">
    <source>
        <dbReference type="ARBA" id="ARBA00018951"/>
    </source>
</evidence>
<accession>A0ABQ9I7J2</accession>
<gene>
    <name evidence="3" type="ORF">PR048_005200</name>
</gene>
<evidence type="ECO:0000313" key="3">
    <source>
        <dbReference type="EMBL" id="KAJ8892619.1"/>
    </source>
</evidence>
<proteinExistence type="inferred from homology"/>
<protein>
    <recommendedName>
        <fullName evidence="2">TIP41-like protein</fullName>
    </recommendedName>
</protein>
<comment type="caution">
    <text evidence="3">The sequence shown here is derived from an EMBL/GenBank/DDBJ whole genome shotgun (WGS) entry which is preliminary data.</text>
</comment>
<name>A0ABQ9I7J2_9NEOP</name>
<organism evidence="3 4">
    <name type="scientific">Dryococelus australis</name>
    <dbReference type="NCBI Taxonomy" id="614101"/>
    <lineage>
        <taxon>Eukaryota</taxon>
        <taxon>Metazoa</taxon>
        <taxon>Ecdysozoa</taxon>
        <taxon>Arthropoda</taxon>
        <taxon>Hexapoda</taxon>
        <taxon>Insecta</taxon>
        <taxon>Pterygota</taxon>
        <taxon>Neoptera</taxon>
        <taxon>Polyneoptera</taxon>
        <taxon>Phasmatodea</taxon>
        <taxon>Verophasmatodea</taxon>
        <taxon>Anareolatae</taxon>
        <taxon>Phasmatidae</taxon>
        <taxon>Eurycanthinae</taxon>
        <taxon>Dryococelus</taxon>
    </lineage>
</organism>
<evidence type="ECO:0000256" key="1">
    <source>
        <dbReference type="ARBA" id="ARBA00006658"/>
    </source>
</evidence>
<dbReference type="Proteomes" id="UP001159363">
    <property type="component" value="Chromosome 2"/>
</dbReference>
<comment type="similarity">
    <text evidence="1">Belongs to the TIP41 family.</text>
</comment>
<keyword evidence="4" id="KW-1185">Reference proteome</keyword>
<dbReference type="Pfam" id="PF04176">
    <property type="entry name" value="TIP41"/>
    <property type="match status" value="1"/>
</dbReference>
<dbReference type="PANTHER" id="PTHR21021:SF16">
    <property type="entry name" value="TIP41-LIKE PROTEIN"/>
    <property type="match status" value="1"/>
</dbReference>
<dbReference type="EMBL" id="JARBHB010000002">
    <property type="protein sequence ID" value="KAJ8892619.1"/>
    <property type="molecule type" value="Genomic_DNA"/>
</dbReference>
<reference evidence="3 4" key="1">
    <citation type="submission" date="2023-02" db="EMBL/GenBank/DDBJ databases">
        <title>LHISI_Scaffold_Assembly.</title>
        <authorList>
            <person name="Stuart O.P."/>
            <person name="Cleave R."/>
            <person name="Magrath M.J.L."/>
            <person name="Mikheyev A.S."/>
        </authorList>
    </citation>
    <scope>NUCLEOTIDE SEQUENCE [LARGE SCALE GENOMIC DNA]</scope>
    <source>
        <strain evidence="3">Daus_M_001</strain>
        <tissue evidence="3">Leg muscle</tissue>
    </source>
</reference>
<dbReference type="InterPro" id="IPR007303">
    <property type="entry name" value="TIP41-like"/>
</dbReference>
<dbReference type="InterPro" id="IPR051330">
    <property type="entry name" value="Phosphatase_reg/MetRdx"/>
</dbReference>
<evidence type="ECO:0000313" key="4">
    <source>
        <dbReference type="Proteomes" id="UP001159363"/>
    </source>
</evidence>
<dbReference type="PANTHER" id="PTHR21021">
    <property type="entry name" value="GAF/PUTATIVE CYTOSKELETAL PROTEIN"/>
    <property type="match status" value="1"/>
</dbReference>
<sequence>MQGRTRHCTDCHTTQLQSTIIVTLGSHIFKMTTSKGIVLWCNKLKFCNMCASLPEIHLVTWFFPNNVLWVKHNSGCGIEFKALDALERVCNGKQGIKIACSDSWKESREEASKMTEYKPFDWTFTTDYSGSLVGGFVPTPTTERINLDKLKQKEKILFYEDLTLFEDELHDNGIAVCSIKIRVMPSSFYILLRFFLRVDDVLVRINDTRIYHEFGTDCVLREYTSREAKVADLKVPVARLPLPGDKHKHLPVTTKCHLRAGGMSPTAPADSKGQFRSPYLNEPIMRALVKLVPVGVQYLEELLSAPGSTPFDNATCHSEAV</sequence>